<gene>
    <name evidence="1" type="ORF">CEXT_749911</name>
</gene>
<keyword evidence="2" id="KW-1185">Reference proteome</keyword>
<protein>
    <submittedName>
        <fullName evidence="1">Uncharacterized protein</fullName>
    </submittedName>
</protein>
<sequence length="69" mass="7755">MHVCSDTSQLQLGSMTGCVSLEAETEPIATSERQACDTSQLQLGSTTELRLTRSRDRDDCNFRELLRDF</sequence>
<dbReference type="Proteomes" id="UP001054945">
    <property type="component" value="Unassembled WGS sequence"/>
</dbReference>
<proteinExistence type="predicted"/>
<accession>A0AAV4XP50</accession>
<evidence type="ECO:0000313" key="2">
    <source>
        <dbReference type="Proteomes" id="UP001054945"/>
    </source>
</evidence>
<reference evidence="1 2" key="1">
    <citation type="submission" date="2021-06" db="EMBL/GenBank/DDBJ databases">
        <title>Caerostris extrusa draft genome.</title>
        <authorList>
            <person name="Kono N."/>
            <person name="Arakawa K."/>
        </authorList>
    </citation>
    <scope>NUCLEOTIDE SEQUENCE [LARGE SCALE GENOMIC DNA]</scope>
</reference>
<evidence type="ECO:0000313" key="1">
    <source>
        <dbReference type="EMBL" id="GIY96098.1"/>
    </source>
</evidence>
<organism evidence="1 2">
    <name type="scientific">Caerostris extrusa</name>
    <name type="common">Bark spider</name>
    <name type="synonym">Caerostris bankana</name>
    <dbReference type="NCBI Taxonomy" id="172846"/>
    <lineage>
        <taxon>Eukaryota</taxon>
        <taxon>Metazoa</taxon>
        <taxon>Ecdysozoa</taxon>
        <taxon>Arthropoda</taxon>
        <taxon>Chelicerata</taxon>
        <taxon>Arachnida</taxon>
        <taxon>Araneae</taxon>
        <taxon>Araneomorphae</taxon>
        <taxon>Entelegynae</taxon>
        <taxon>Araneoidea</taxon>
        <taxon>Araneidae</taxon>
        <taxon>Caerostris</taxon>
    </lineage>
</organism>
<dbReference type="AlphaFoldDB" id="A0AAV4XP50"/>
<comment type="caution">
    <text evidence="1">The sequence shown here is derived from an EMBL/GenBank/DDBJ whole genome shotgun (WGS) entry which is preliminary data.</text>
</comment>
<name>A0AAV4XP50_CAEEX</name>
<dbReference type="EMBL" id="BPLR01018005">
    <property type="protein sequence ID" value="GIY96098.1"/>
    <property type="molecule type" value="Genomic_DNA"/>
</dbReference>